<dbReference type="Gene3D" id="3.30.70.2810">
    <property type="match status" value="1"/>
</dbReference>
<dbReference type="GO" id="GO:0032259">
    <property type="term" value="P:methylation"/>
    <property type="evidence" value="ECO:0007669"/>
    <property type="project" value="UniProtKB-KW"/>
</dbReference>
<comment type="subcellular location">
    <subcellularLocation>
        <location evidence="6">Cytoplasm</location>
    </subcellularLocation>
</comment>
<dbReference type="EMBL" id="JAIKTS010000003">
    <property type="protein sequence ID" value="MCL7715119.1"/>
    <property type="molecule type" value="Genomic_DNA"/>
</dbReference>
<gene>
    <name evidence="6 10" type="primary">rlmM</name>
    <name evidence="10" type="ORF">K5L01_10715</name>
</gene>
<feature type="domain" description="Ribosomal RNA large subunit methyltransferase M THUMP-like" evidence="9">
    <location>
        <begin position="81"/>
        <end position="159"/>
    </location>
</feature>
<sequence>MTGLLCYCRQGFEPELAAELTERAGHAGIAGYARTQRNDGYVVFVSDAAAALDRALPWRGLIFARQKLRLLAELPQLDPADRISPIIAALQGQPRFGELWVEHPDSDAGKPLAGLARSFGNALRPALRKAGLLTDKDSSRLPRLHVVFVDGTHAFVGVADTRDSAPWALGIPRLKLLPEAPSRSALKLDEALLTLLTPEEREARVKPGMRAADLGAAPGGWTWVLTRQHLHVTSIDNGPLRPHVLDTGLVEHLRADGFHWQPETPLDWMVCDMVEQPRRVAERMATWLREGWCRHALFNLKLPMKKRWDETRLCLELFAAQAGRPLTVRAKQLYHDREEITVLAMPVRA</sequence>
<feature type="binding site" evidence="6">
    <location>
        <position position="256"/>
    </location>
    <ligand>
        <name>S-adenosyl-L-methionine</name>
        <dbReference type="ChEBI" id="CHEBI:59789"/>
    </ligand>
</feature>
<evidence type="ECO:0000256" key="3">
    <source>
        <dbReference type="ARBA" id="ARBA00022603"/>
    </source>
</evidence>
<keyword evidence="5 6" id="KW-0949">S-adenosyl-L-methionine</keyword>
<feature type="binding site" evidence="6">
    <location>
        <position position="272"/>
    </location>
    <ligand>
        <name>S-adenosyl-L-methionine</name>
        <dbReference type="ChEBI" id="CHEBI:59789"/>
    </ligand>
</feature>
<proteinExistence type="inferred from homology"/>
<keyword evidence="2 6" id="KW-0698">rRNA processing</keyword>
<keyword evidence="3 6" id="KW-0489">Methyltransferase</keyword>
<comment type="function">
    <text evidence="6">Catalyzes the 2'-O-methylation at nucleotide C2498 in 23S rRNA.</text>
</comment>
<evidence type="ECO:0000256" key="5">
    <source>
        <dbReference type="ARBA" id="ARBA00022691"/>
    </source>
</evidence>
<reference evidence="10 11" key="1">
    <citation type="submission" date="2021-08" db="EMBL/GenBank/DDBJ databases">
        <title>Novel members of of the genus Stenotrophomonas from differernt environment.</title>
        <authorList>
            <person name="Deng Y."/>
        </authorList>
    </citation>
    <scope>NUCLEOTIDE SEQUENCE [LARGE SCALE GENOMIC DNA]</scope>
    <source>
        <strain evidence="10 11">CPCC 101365</strain>
    </source>
</reference>
<accession>A0ABT0SII3</accession>
<keyword evidence="4 6" id="KW-0808">Transferase</keyword>
<dbReference type="InterPro" id="IPR029063">
    <property type="entry name" value="SAM-dependent_MTases_sf"/>
</dbReference>
<feature type="active site" description="Proton acceptor" evidence="6">
    <location>
        <position position="301"/>
    </location>
</feature>
<dbReference type="Pfam" id="PF18125">
    <property type="entry name" value="RlmM_FDX"/>
    <property type="match status" value="1"/>
</dbReference>
<dbReference type="Gene3D" id="3.30.2300.20">
    <property type="match status" value="1"/>
</dbReference>
<feature type="binding site" evidence="6">
    <location>
        <position position="236"/>
    </location>
    <ligand>
        <name>S-adenosyl-L-methionine</name>
        <dbReference type="ChEBI" id="CHEBI:59789"/>
    </ligand>
</feature>
<dbReference type="PIRSF" id="PIRSF028774">
    <property type="entry name" value="UCP028774"/>
    <property type="match status" value="1"/>
</dbReference>
<name>A0ABT0SII3_9GAMM</name>
<keyword evidence="1 6" id="KW-0963">Cytoplasm</keyword>
<organism evidence="10 11">
    <name type="scientific">Stenotrophomonas mori</name>
    <dbReference type="NCBI Taxonomy" id="2871096"/>
    <lineage>
        <taxon>Bacteria</taxon>
        <taxon>Pseudomonadati</taxon>
        <taxon>Pseudomonadota</taxon>
        <taxon>Gammaproteobacteria</taxon>
        <taxon>Lysobacterales</taxon>
        <taxon>Lysobacteraceae</taxon>
        <taxon>Stenotrophomonas</taxon>
    </lineage>
</organism>
<evidence type="ECO:0000313" key="10">
    <source>
        <dbReference type="EMBL" id="MCL7715119.1"/>
    </source>
</evidence>
<evidence type="ECO:0000256" key="2">
    <source>
        <dbReference type="ARBA" id="ARBA00022552"/>
    </source>
</evidence>
<evidence type="ECO:0000259" key="9">
    <source>
        <dbReference type="Pfam" id="PF21239"/>
    </source>
</evidence>
<dbReference type="HAMAP" id="MF_01551">
    <property type="entry name" value="23SrRNA_methyltr_M"/>
    <property type="match status" value="1"/>
</dbReference>
<feature type="domain" description="Ribosomal RNA methyltransferase FtsJ" evidence="7">
    <location>
        <begin position="182"/>
        <end position="274"/>
    </location>
</feature>
<dbReference type="EC" id="2.1.1.186" evidence="6"/>
<evidence type="ECO:0000256" key="1">
    <source>
        <dbReference type="ARBA" id="ARBA00022490"/>
    </source>
</evidence>
<dbReference type="InterPro" id="IPR002877">
    <property type="entry name" value="RNA_MeTrfase_FtsJ_dom"/>
</dbReference>
<comment type="caution">
    <text evidence="10">The sequence shown here is derived from an EMBL/GenBank/DDBJ whole genome shotgun (WGS) entry which is preliminary data.</text>
</comment>
<dbReference type="GO" id="GO:0008168">
    <property type="term" value="F:methyltransferase activity"/>
    <property type="evidence" value="ECO:0007669"/>
    <property type="project" value="UniProtKB-KW"/>
</dbReference>
<feature type="binding site" evidence="6">
    <location>
        <begin position="217"/>
        <end position="220"/>
    </location>
    <ligand>
        <name>S-adenosyl-L-methionine</name>
        <dbReference type="ChEBI" id="CHEBI:59789"/>
    </ligand>
</feature>
<dbReference type="NCBIfam" id="NF008734">
    <property type="entry name" value="PRK11760.1"/>
    <property type="match status" value="1"/>
</dbReference>
<keyword evidence="11" id="KW-1185">Reference proteome</keyword>
<evidence type="ECO:0000259" key="8">
    <source>
        <dbReference type="Pfam" id="PF18125"/>
    </source>
</evidence>
<feature type="binding site" evidence="6">
    <location>
        <position position="184"/>
    </location>
    <ligand>
        <name>S-adenosyl-L-methionine</name>
        <dbReference type="ChEBI" id="CHEBI:59789"/>
    </ligand>
</feature>
<dbReference type="Pfam" id="PF21239">
    <property type="entry name" value="RLMM_N"/>
    <property type="match status" value="1"/>
</dbReference>
<dbReference type="InterPro" id="IPR048646">
    <property type="entry name" value="RlmM_THUMP-like"/>
</dbReference>
<dbReference type="InterPro" id="IPR040739">
    <property type="entry name" value="RlmM_FDX"/>
</dbReference>
<protein>
    <recommendedName>
        <fullName evidence="6">Ribosomal RNA large subunit methyltransferase M</fullName>
        <ecNumber evidence="6">2.1.1.186</ecNumber>
    </recommendedName>
    <alternativeName>
        <fullName evidence="6">23S rRNA (cytidine2498-2'-O)-methyltransferase</fullName>
    </alternativeName>
    <alternativeName>
        <fullName evidence="6">23S rRNA 2'-O-ribose methyltransferase RlmM</fullName>
    </alternativeName>
</protein>
<dbReference type="SUPFAM" id="SSF53335">
    <property type="entry name" value="S-adenosyl-L-methionine-dependent methyltransferases"/>
    <property type="match status" value="1"/>
</dbReference>
<dbReference type="Gene3D" id="3.40.50.150">
    <property type="entry name" value="Vaccinia Virus protein VP39"/>
    <property type="match status" value="1"/>
</dbReference>
<comment type="similarity">
    <text evidence="6">Belongs to the class I-like SAM-binding methyltransferase superfamily. RNA methyltransferase RlmE family. RlmM subfamily.</text>
</comment>
<feature type="domain" description="RlmM ferredoxin-like" evidence="8">
    <location>
        <begin position="1"/>
        <end position="68"/>
    </location>
</feature>
<dbReference type="Pfam" id="PF01728">
    <property type="entry name" value="FtsJ"/>
    <property type="match status" value="1"/>
</dbReference>
<evidence type="ECO:0000313" key="11">
    <source>
        <dbReference type="Proteomes" id="UP001431235"/>
    </source>
</evidence>
<evidence type="ECO:0000259" key="7">
    <source>
        <dbReference type="Pfam" id="PF01728"/>
    </source>
</evidence>
<dbReference type="PANTHER" id="PTHR37524">
    <property type="entry name" value="RIBOSOMAL RNA LARGE SUBUNIT METHYLTRANSFERASE M"/>
    <property type="match status" value="1"/>
</dbReference>
<evidence type="ECO:0000256" key="4">
    <source>
        <dbReference type="ARBA" id="ARBA00022679"/>
    </source>
</evidence>
<dbReference type="PANTHER" id="PTHR37524:SF2">
    <property type="entry name" value="RIBOSOMAL RNA METHYLTRANSFERASE FTSJ DOMAIN-CONTAINING PROTEIN"/>
    <property type="match status" value="1"/>
</dbReference>
<dbReference type="RefSeq" id="WP_250064395.1">
    <property type="nucleotide sequence ID" value="NZ_JAIKTS010000003.1"/>
</dbReference>
<evidence type="ECO:0000256" key="6">
    <source>
        <dbReference type="HAMAP-Rule" id="MF_01551"/>
    </source>
</evidence>
<dbReference type="Proteomes" id="UP001431235">
    <property type="component" value="Unassembled WGS sequence"/>
</dbReference>
<dbReference type="InterPro" id="IPR011224">
    <property type="entry name" value="rRNA_MeTrfase_M"/>
</dbReference>
<comment type="catalytic activity">
    <reaction evidence="6">
        <text>cytidine(2498) in 23S rRNA + S-adenosyl-L-methionine = 2'-O-methylcytidine(2498) in 23S rRNA + S-adenosyl-L-homocysteine + H(+)</text>
        <dbReference type="Rhea" id="RHEA:42788"/>
        <dbReference type="Rhea" id="RHEA-COMP:10244"/>
        <dbReference type="Rhea" id="RHEA-COMP:10245"/>
        <dbReference type="ChEBI" id="CHEBI:15378"/>
        <dbReference type="ChEBI" id="CHEBI:57856"/>
        <dbReference type="ChEBI" id="CHEBI:59789"/>
        <dbReference type="ChEBI" id="CHEBI:74495"/>
        <dbReference type="ChEBI" id="CHEBI:82748"/>
        <dbReference type="EC" id="2.1.1.186"/>
    </reaction>
</comment>
<comment type="subunit">
    <text evidence="6">Monomer.</text>
</comment>